<accession>F2UTR4</accession>
<dbReference type="OrthoDB" id="8436363at2759"/>
<dbReference type="GeneID" id="16067958"/>
<dbReference type="InterPro" id="IPR052410">
    <property type="entry name" value="DRC5"/>
</dbReference>
<dbReference type="GO" id="GO:0005856">
    <property type="term" value="C:cytoskeleton"/>
    <property type="evidence" value="ECO:0007669"/>
    <property type="project" value="UniProtKB-SubCell"/>
</dbReference>
<dbReference type="EMBL" id="GL833103">
    <property type="protein sequence ID" value="EGD74427.1"/>
    <property type="molecule type" value="Genomic_DNA"/>
</dbReference>
<dbReference type="InterPro" id="IPR001611">
    <property type="entry name" value="Leu-rich_rpt"/>
</dbReference>
<keyword evidence="4" id="KW-0472">Membrane</keyword>
<evidence type="ECO:0000256" key="4">
    <source>
        <dbReference type="SAM" id="Phobius"/>
    </source>
</evidence>
<dbReference type="KEGG" id="sre:PTSG_13217"/>
<keyword evidence="3" id="KW-0206">Cytoskeleton</keyword>
<feature type="transmembrane region" description="Helical" evidence="4">
    <location>
        <begin position="119"/>
        <end position="140"/>
    </location>
</feature>
<reference evidence="5" key="1">
    <citation type="submission" date="2009-08" db="EMBL/GenBank/DDBJ databases">
        <title>Annotation of Salpingoeca rosetta.</title>
        <authorList>
            <consortium name="The Broad Institute Genome Sequencing Platform"/>
            <person name="Russ C."/>
            <person name="Cuomo C."/>
            <person name="Burger G."/>
            <person name="Gray M.W."/>
            <person name="Holland P.W.H."/>
            <person name="King N."/>
            <person name="Lang F.B.F."/>
            <person name="Roger A.J."/>
            <person name="Ruiz-Trillo I."/>
            <person name="Young S.K."/>
            <person name="Zeng Q."/>
            <person name="Gargeya S."/>
            <person name="Alvarado L."/>
            <person name="Berlin A."/>
            <person name="Chapman S.B."/>
            <person name="Chen Z."/>
            <person name="Freedman E."/>
            <person name="Gellesch M."/>
            <person name="Goldberg J."/>
            <person name="Griggs A."/>
            <person name="Gujja S."/>
            <person name="Heilman E."/>
            <person name="Heiman D."/>
            <person name="Howarth C."/>
            <person name="Mehta T."/>
            <person name="Neiman D."/>
            <person name="Pearson M."/>
            <person name="Roberts A."/>
            <person name="Saif S."/>
            <person name="Shea T."/>
            <person name="Shenoy N."/>
            <person name="Sisk P."/>
            <person name="Stolte C."/>
            <person name="Sykes S."/>
            <person name="White J."/>
            <person name="Yandava C."/>
            <person name="Haas B."/>
            <person name="Nusbaum C."/>
            <person name="Birren B."/>
        </authorList>
    </citation>
    <scope>NUCLEOTIDE SEQUENCE [LARGE SCALE GENOMIC DNA]</scope>
    <source>
        <strain evidence="5">ATCC 50818</strain>
    </source>
</reference>
<dbReference type="Pfam" id="PF13516">
    <property type="entry name" value="LRR_6"/>
    <property type="match status" value="4"/>
</dbReference>
<feature type="transmembrane region" description="Helical" evidence="4">
    <location>
        <begin position="155"/>
        <end position="179"/>
    </location>
</feature>
<dbReference type="OMA" id="CDGMRAL"/>
<comment type="subcellular location">
    <subcellularLocation>
        <location evidence="1">Cytoplasm</location>
        <location evidence="1">Cytoskeleton</location>
    </subcellularLocation>
</comment>
<dbReference type="AlphaFoldDB" id="F2UTR4"/>
<keyword evidence="4" id="KW-1133">Transmembrane helix</keyword>
<evidence type="ECO:0000256" key="1">
    <source>
        <dbReference type="ARBA" id="ARBA00004245"/>
    </source>
</evidence>
<keyword evidence="2" id="KW-0963">Cytoplasm</keyword>
<name>F2UTR4_SALR5</name>
<sequence length="206" mass="21595">MCSLSRNNVGPEGMGALATALGNLTSLQQLNLSSNELGCDGMRALATALGNLTSLQQLDLSSNELGCDGMRALATALGNLTSLETLSSRGNNVGPEGMGALATALAKLSNLQQLELVRVFARACVCVCVCVCVCAVRPILHVRVAERVFHAARFYLMYLLCEVVTSFTSPLCVMIALLSSNELGCDGMRALATALGNLTSLHTRVS</sequence>
<protein>
    <submittedName>
        <fullName evidence="5">Uncharacterized protein</fullName>
    </submittedName>
</protein>
<evidence type="ECO:0000313" key="5">
    <source>
        <dbReference type="EMBL" id="EGD74427.1"/>
    </source>
</evidence>
<keyword evidence="6" id="KW-1185">Reference proteome</keyword>
<evidence type="ECO:0000256" key="2">
    <source>
        <dbReference type="ARBA" id="ARBA00022490"/>
    </source>
</evidence>
<dbReference type="SUPFAM" id="SSF52047">
    <property type="entry name" value="RNI-like"/>
    <property type="match status" value="1"/>
</dbReference>
<evidence type="ECO:0000313" key="6">
    <source>
        <dbReference type="Proteomes" id="UP000007799"/>
    </source>
</evidence>
<dbReference type="eggNOG" id="KOG4308">
    <property type="taxonomic scope" value="Eukaryota"/>
</dbReference>
<dbReference type="Gene3D" id="3.80.10.10">
    <property type="entry name" value="Ribonuclease Inhibitor"/>
    <property type="match status" value="1"/>
</dbReference>
<evidence type="ECO:0000256" key="3">
    <source>
        <dbReference type="ARBA" id="ARBA00023212"/>
    </source>
</evidence>
<dbReference type="InParanoid" id="F2UTR4"/>
<keyword evidence="4" id="KW-0812">Transmembrane</keyword>
<proteinExistence type="predicted"/>
<dbReference type="PANTHER" id="PTHR24107">
    <property type="entry name" value="YNEIN REGULATORY COMPLEX SUBUNIT 5"/>
    <property type="match status" value="1"/>
</dbReference>
<gene>
    <name evidence="5" type="ORF">PTSG_13217</name>
</gene>
<dbReference type="RefSeq" id="XP_004987439.1">
    <property type="nucleotide sequence ID" value="XM_004987382.1"/>
</dbReference>
<dbReference type="Proteomes" id="UP000007799">
    <property type="component" value="Unassembled WGS sequence"/>
</dbReference>
<dbReference type="PANTHER" id="PTHR24107:SF2">
    <property type="entry name" value="NLR FAMILY CARD DOMAIN CONTAINING 3"/>
    <property type="match status" value="1"/>
</dbReference>
<organism evidence="6">
    <name type="scientific">Salpingoeca rosetta (strain ATCC 50818 / BSB-021)</name>
    <dbReference type="NCBI Taxonomy" id="946362"/>
    <lineage>
        <taxon>Eukaryota</taxon>
        <taxon>Choanoflagellata</taxon>
        <taxon>Craspedida</taxon>
        <taxon>Salpingoecidae</taxon>
        <taxon>Salpingoeca</taxon>
    </lineage>
</organism>
<dbReference type="SMART" id="SM00368">
    <property type="entry name" value="LRR_RI"/>
    <property type="match status" value="5"/>
</dbReference>
<dbReference type="InterPro" id="IPR032675">
    <property type="entry name" value="LRR_dom_sf"/>
</dbReference>